<comment type="similarity">
    <text evidence="1 10">Belongs to the ClpA/ClpB family.</text>
</comment>
<dbReference type="InterPro" id="IPR028299">
    <property type="entry name" value="ClpA/B_CS2"/>
</dbReference>
<dbReference type="Pfam" id="PF17871">
    <property type="entry name" value="AAA_lid_9"/>
    <property type="match status" value="1"/>
</dbReference>
<sequence length="860" mass="96159">MRLDQFTIKAQEAVQDAAARAISEHHPEVGIEHLSSALLKQSDSIVKPILQKIGLPVPQLEAELDQYLARQPQVTGSHAQPTISGGLARLLTNASQSATKMKDAYTSTEHLLLEILREKRNVMGRWLAQKGVGEESLLLALKEVRGESTVTDQNPEAKYQVLEKYTIDLTHKARTHKLDPIIGREEEIRRTIQVLSRKTKNNPVLIGEPGVGKTAIAEGLAQRIVTGDVPEGLKNKRVLTLDLASMIAGAKFRGEFEDRLKALLKEVTASMGEVILFIDELHTIVGAGAAEGAMDASNMLKPALARGELNCIGATTLNEYKKYIEKDSALERRFQPVMVAEPDEAAAIAILRGLRERYEVYHGITIRDSALVAAVHLSQRYISDRFLPDKAIDLIDEAASTIRTQIDSMPLEIDQATRMLRQLEIEREAIKMEDSALNRERLQELNREVADTEESLRSMKHRWQNEKQQIQALRDLKEKVEQLKQAAQEAEHSGDYNRAAEIRYGQLIETEKKVGEVEETLKALQAEGSLLREEVTESDVARVVSHWTNIPVSKMLESEKSKLLHLETRIHERVVGQERAVVAISDAIRRSRSGLQDPDRPLGSFLFLGPTGVGKTELARALTDQLFDSEKKMIRIDMSEYMEKHSVARLIGSPPGYVGHEEGGQLTEKVRRSPYAVVLFDEIEKAHAEVFNVLLQILDDGRLTDGKGRTVNFRNTVIIMTSNLASDIAARPDMDQVEKEGKLLAAIKNHFRPEFINRIDEIIPFEMLSDDMLRDIVKIQLSRLDARMEELQVSLDVTDEALDFIAEVGFDPAFGARPIKRAIQNHLLNPLAKSLLEGRIGKGQTIHVHRGEGGLTFTAD</sequence>
<dbReference type="GO" id="GO:0005524">
    <property type="term" value="F:ATP binding"/>
    <property type="evidence" value="ECO:0007669"/>
    <property type="project" value="UniProtKB-UniRule"/>
</dbReference>
<keyword evidence="11" id="KW-0346">Stress response</keyword>
<evidence type="ECO:0000256" key="4">
    <source>
        <dbReference type="ARBA" id="ARBA00022741"/>
    </source>
</evidence>
<dbReference type="SUPFAM" id="SSF52540">
    <property type="entry name" value="P-loop containing nucleoside triphosphate hydrolases"/>
    <property type="match status" value="2"/>
</dbReference>
<protein>
    <recommendedName>
        <fullName evidence="2 11">Chaperone protein ClpB</fullName>
    </recommendedName>
</protein>
<dbReference type="CDD" id="cd00009">
    <property type="entry name" value="AAA"/>
    <property type="match status" value="1"/>
</dbReference>
<proteinExistence type="inferred from homology"/>
<dbReference type="CDD" id="cd19499">
    <property type="entry name" value="RecA-like_ClpB_Hsp104-like"/>
    <property type="match status" value="1"/>
</dbReference>
<gene>
    <name evidence="11 13" type="primary">clpB</name>
    <name evidence="13" type="ORF">J3U87_09005</name>
</gene>
<dbReference type="InterPro" id="IPR027417">
    <property type="entry name" value="P-loop_NTPase"/>
</dbReference>
<dbReference type="InterPro" id="IPR001270">
    <property type="entry name" value="ClpA/B"/>
</dbReference>
<evidence type="ECO:0000256" key="8">
    <source>
        <dbReference type="ARBA" id="ARBA00026057"/>
    </source>
</evidence>
<reference evidence="13" key="1">
    <citation type="submission" date="2021-03" db="EMBL/GenBank/DDBJ databases">
        <title>Acanthopleuribacteraceae sp. M133.</title>
        <authorList>
            <person name="Wang G."/>
        </authorList>
    </citation>
    <scope>NUCLEOTIDE SEQUENCE</scope>
    <source>
        <strain evidence="13">M133</strain>
    </source>
</reference>
<evidence type="ECO:0000259" key="12">
    <source>
        <dbReference type="PROSITE" id="PS51903"/>
    </source>
</evidence>
<evidence type="ECO:0000256" key="3">
    <source>
        <dbReference type="ARBA" id="ARBA00022737"/>
    </source>
</evidence>
<evidence type="ECO:0000256" key="11">
    <source>
        <dbReference type="RuleBase" id="RU362034"/>
    </source>
</evidence>
<keyword evidence="7 10" id="KW-0143">Chaperone</keyword>
<dbReference type="FunFam" id="3.40.50.300:FF:000010">
    <property type="entry name" value="Chaperone clpB 1, putative"/>
    <property type="match status" value="1"/>
</dbReference>
<evidence type="ECO:0000256" key="2">
    <source>
        <dbReference type="ARBA" id="ARBA00017574"/>
    </source>
</evidence>
<dbReference type="FunFam" id="3.40.50.300:FF:000120">
    <property type="entry name" value="ATP-dependent chaperone ClpB"/>
    <property type="match status" value="1"/>
</dbReference>
<comment type="subunit">
    <text evidence="8">Homohexamer. The oligomerization is ATP-dependent.</text>
</comment>
<evidence type="ECO:0000256" key="9">
    <source>
        <dbReference type="PROSITE-ProRule" id="PRU01251"/>
    </source>
</evidence>
<dbReference type="SMART" id="SM00382">
    <property type="entry name" value="AAA"/>
    <property type="match status" value="2"/>
</dbReference>
<dbReference type="PROSITE" id="PS00871">
    <property type="entry name" value="CLPAB_2"/>
    <property type="match status" value="1"/>
</dbReference>
<dbReference type="SMART" id="SM01086">
    <property type="entry name" value="ClpB_D2-small"/>
    <property type="match status" value="1"/>
</dbReference>
<keyword evidence="5 10" id="KW-0067">ATP-binding</keyword>
<dbReference type="GO" id="GO:0016887">
    <property type="term" value="F:ATP hydrolysis activity"/>
    <property type="evidence" value="ECO:0007669"/>
    <property type="project" value="InterPro"/>
</dbReference>
<dbReference type="InterPro" id="IPR003959">
    <property type="entry name" value="ATPase_AAA_core"/>
</dbReference>
<comment type="subcellular location">
    <subcellularLocation>
        <location evidence="11">Cytoplasm</location>
    </subcellularLocation>
</comment>
<dbReference type="KEGG" id="scor:J3U87_09005"/>
<dbReference type="InterPro" id="IPR003593">
    <property type="entry name" value="AAA+_ATPase"/>
</dbReference>
<keyword evidence="14" id="KW-1185">Reference proteome</keyword>
<comment type="function">
    <text evidence="11">Part of a stress-induced multi-chaperone system, it is involved in the recovery of the cell from heat-induced damage, in cooperation with DnaK, DnaJ and GrpE.</text>
</comment>
<dbReference type="EMBL" id="CP071793">
    <property type="protein sequence ID" value="QTD52599.1"/>
    <property type="molecule type" value="Genomic_DNA"/>
</dbReference>
<dbReference type="PROSITE" id="PS00870">
    <property type="entry name" value="CLPAB_1"/>
    <property type="match status" value="1"/>
</dbReference>
<keyword evidence="4 10" id="KW-0547">Nucleotide-binding</keyword>
<evidence type="ECO:0000256" key="6">
    <source>
        <dbReference type="ARBA" id="ARBA00023054"/>
    </source>
</evidence>
<dbReference type="Gene3D" id="1.10.1780.10">
    <property type="entry name" value="Clp, N-terminal domain"/>
    <property type="match status" value="1"/>
</dbReference>
<dbReference type="Pfam" id="PF00004">
    <property type="entry name" value="AAA"/>
    <property type="match status" value="1"/>
</dbReference>
<dbReference type="PROSITE" id="PS51903">
    <property type="entry name" value="CLP_R"/>
    <property type="match status" value="1"/>
</dbReference>
<dbReference type="Pfam" id="PF02861">
    <property type="entry name" value="Clp_N"/>
    <property type="match status" value="1"/>
</dbReference>
<dbReference type="InterPro" id="IPR036628">
    <property type="entry name" value="Clp_N_dom_sf"/>
</dbReference>
<dbReference type="InterPro" id="IPR017730">
    <property type="entry name" value="Chaperonin_ClpB"/>
</dbReference>
<dbReference type="Pfam" id="PF10431">
    <property type="entry name" value="ClpB_D2-small"/>
    <property type="match status" value="1"/>
</dbReference>
<dbReference type="InterPro" id="IPR041546">
    <property type="entry name" value="ClpA/ClpB_AAA_lid"/>
</dbReference>
<feature type="domain" description="Clp R" evidence="12">
    <location>
        <begin position="3"/>
        <end position="147"/>
    </location>
</feature>
<dbReference type="GO" id="GO:0042026">
    <property type="term" value="P:protein refolding"/>
    <property type="evidence" value="ECO:0007669"/>
    <property type="project" value="UniProtKB-UniRule"/>
</dbReference>
<evidence type="ECO:0000256" key="7">
    <source>
        <dbReference type="ARBA" id="ARBA00023186"/>
    </source>
</evidence>
<organism evidence="13 14">
    <name type="scientific">Sulfidibacter corallicola</name>
    <dbReference type="NCBI Taxonomy" id="2818388"/>
    <lineage>
        <taxon>Bacteria</taxon>
        <taxon>Pseudomonadati</taxon>
        <taxon>Acidobacteriota</taxon>
        <taxon>Holophagae</taxon>
        <taxon>Acanthopleuribacterales</taxon>
        <taxon>Acanthopleuribacteraceae</taxon>
        <taxon>Sulfidibacter</taxon>
    </lineage>
</organism>
<evidence type="ECO:0000256" key="5">
    <source>
        <dbReference type="ARBA" id="ARBA00022840"/>
    </source>
</evidence>
<dbReference type="Gene3D" id="1.10.8.60">
    <property type="match status" value="1"/>
</dbReference>
<dbReference type="InterPro" id="IPR019489">
    <property type="entry name" value="Clp_ATPase_C"/>
</dbReference>
<dbReference type="NCBIfam" id="TIGR03346">
    <property type="entry name" value="chaperone_ClpB"/>
    <property type="match status" value="1"/>
</dbReference>
<dbReference type="PANTHER" id="PTHR11638:SF18">
    <property type="entry name" value="HEAT SHOCK PROTEIN 104"/>
    <property type="match status" value="1"/>
</dbReference>
<dbReference type="SUPFAM" id="SSF81923">
    <property type="entry name" value="Double Clp-N motif"/>
    <property type="match status" value="1"/>
</dbReference>
<name>A0A8A4TRJ9_SULCO</name>
<evidence type="ECO:0000313" key="13">
    <source>
        <dbReference type="EMBL" id="QTD52599.1"/>
    </source>
</evidence>
<feature type="coiled-coil region" evidence="11">
    <location>
        <begin position="413"/>
        <end position="534"/>
    </location>
</feature>
<dbReference type="GO" id="GO:0005737">
    <property type="term" value="C:cytoplasm"/>
    <property type="evidence" value="ECO:0007669"/>
    <property type="project" value="UniProtKB-SubCell"/>
</dbReference>
<accession>A0A8A4TRJ9</accession>
<evidence type="ECO:0000256" key="1">
    <source>
        <dbReference type="ARBA" id="ARBA00008675"/>
    </source>
</evidence>
<keyword evidence="11" id="KW-0963">Cytoplasm</keyword>
<evidence type="ECO:0000256" key="10">
    <source>
        <dbReference type="RuleBase" id="RU004432"/>
    </source>
</evidence>
<dbReference type="PANTHER" id="PTHR11638">
    <property type="entry name" value="ATP-DEPENDENT CLP PROTEASE"/>
    <property type="match status" value="1"/>
</dbReference>
<keyword evidence="3 9" id="KW-0677">Repeat</keyword>
<dbReference type="InterPro" id="IPR004176">
    <property type="entry name" value="Clp_R_N"/>
</dbReference>
<dbReference type="InterPro" id="IPR050130">
    <property type="entry name" value="ClpA_ClpB"/>
</dbReference>
<comment type="subunit">
    <text evidence="11">Homohexamer; The oligomerization is ATP-dependent.</text>
</comment>
<dbReference type="PRINTS" id="PR00300">
    <property type="entry name" value="CLPPROTEASEA"/>
</dbReference>
<dbReference type="GO" id="GO:0034605">
    <property type="term" value="P:cellular response to heat"/>
    <property type="evidence" value="ECO:0007669"/>
    <property type="project" value="TreeGrafter"/>
</dbReference>
<dbReference type="AlphaFoldDB" id="A0A8A4TRJ9"/>
<dbReference type="Pfam" id="PF07724">
    <property type="entry name" value="AAA_2"/>
    <property type="match status" value="1"/>
</dbReference>
<evidence type="ECO:0000313" key="14">
    <source>
        <dbReference type="Proteomes" id="UP000663929"/>
    </source>
</evidence>
<dbReference type="InterPro" id="IPR018368">
    <property type="entry name" value="ClpA/B_CS1"/>
</dbReference>
<dbReference type="Gene3D" id="3.40.50.300">
    <property type="entry name" value="P-loop containing nucleotide triphosphate hydrolases"/>
    <property type="match status" value="3"/>
</dbReference>
<keyword evidence="6 11" id="KW-0175">Coiled coil</keyword>
<dbReference type="RefSeq" id="WP_237382703.1">
    <property type="nucleotide sequence ID" value="NZ_CP071793.1"/>
</dbReference>
<dbReference type="FunFam" id="3.40.50.300:FF:000025">
    <property type="entry name" value="ATP-dependent Clp protease subunit"/>
    <property type="match status" value="1"/>
</dbReference>
<dbReference type="Proteomes" id="UP000663929">
    <property type="component" value="Chromosome"/>
</dbReference>